<gene>
    <name evidence="8" type="ORF">MONAX_5E039881</name>
</gene>
<protein>
    <submittedName>
        <fullName evidence="8">Uncharacterized protein</fullName>
    </submittedName>
</protein>
<dbReference type="GO" id="GO:0005506">
    <property type="term" value="F:iron ion binding"/>
    <property type="evidence" value="ECO:0007669"/>
    <property type="project" value="InterPro"/>
</dbReference>
<dbReference type="PANTHER" id="PTHR24300">
    <property type="entry name" value="CYTOCHROME P450 508A4-RELATED"/>
    <property type="match status" value="1"/>
</dbReference>
<evidence type="ECO:0000313" key="8">
    <source>
        <dbReference type="EMBL" id="VTJ90839.1"/>
    </source>
</evidence>
<keyword evidence="7" id="KW-0408">Iron</keyword>
<sequence>VFEFFSDVLKHFPGTHRQVYENLQEVLTFIGHSVEKHRATLDPSAPRDFIDAYLLRMDK</sequence>
<keyword evidence="4" id="KW-0256">Endoplasmic reticulum</keyword>
<dbReference type="InterPro" id="IPR050182">
    <property type="entry name" value="Cytochrome_P450_fam2"/>
</dbReference>
<feature type="non-terminal residue" evidence="8">
    <location>
        <position position="59"/>
    </location>
</feature>
<organism evidence="8 9">
    <name type="scientific">Marmota monax</name>
    <name type="common">Woodchuck</name>
    <dbReference type="NCBI Taxonomy" id="9995"/>
    <lineage>
        <taxon>Eukaryota</taxon>
        <taxon>Metazoa</taxon>
        <taxon>Chordata</taxon>
        <taxon>Craniata</taxon>
        <taxon>Vertebrata</taxon>
        <taxon>Euteleostomi</taxon>
        <taxon>Mammalia</taxon>
        <taxon>Eutheria</taxon>
        <taxon>Euarchontoglires</taxon>
        <taxon>Glires</taxon>
        <taxon>Rodentia</taxon>
        <taxon>Sciuromorpha</taxon>
        <taxon>Sciuridae</taxon>
        <taxon>Xerinae</taxon>
        <taxon>Marmotini</taxon>
        <taxon>Marmota</taxon>
    </lineage>
</organism>
<evidence type="ECO:0000256" key="1">
    <source>
        <dbReference type="ARBA" id="ARBA00004524"/>
    </source>
</evidence>
<keyword evidence="3" id="KW-0479">Metal-binding</keyword>
<keyword evidence="9" id="KW-1185">Reference proteome</keyword>
<dbReference type="PANTHER" id="PTHR24300:SF406">
    <property type="entry name" value="CYTOCHROME P450 2B6"/>
    <property type="match status" value="1"/>
</dbReference>
<evidence type="ECO:0000256" key="4">
    <source>
        <dbReference type="ARBA" id="ARBA00022824"/>
    </source>
</evidence>
<evidence type="ECO:0000256" key="2">
    <source>
        <dbReference type="ARBA" id="ARBA00010617"/>
    </source>
</evidence>
<dbReference type="GO" id="GO:0006805">
    <property type="term" value="P:xenobiotic metabolic process"/>
    <property type="evidence" value="ECO:0007669"/>
    <property type="project" value="TreeGrafter"/>
</dbReference>
<evidence type="ECO:0000256" key="5">
    <source>
        <dbReference type="ARBA" id="ARBA00022848"/>
    </source>
</evidence>
<comment type="subcellular location">
    <subcellularLocation>
        <location evidence="1">Microsome membrane</location>
    </subcellularLocation>
</comment>
<dbReference type="GO" id="GO:0016712">
    <property type="term" value="F:oxidoreductase activity, acting on paired donors, with incorporation or reduction of molecular oxygen, reduced flavin or flavoprotein as one donor, and incorporation of one atom of oxygen"/>
    <property type="evidence" value="ECO:0007669"/>
    <property type="project" value="TreeGrafter"/>
</dbReference>
<comment type="caution">
    <text evidence="8">The sequence shown here is derived from an EMBL/GenBank/DDBJ whole genome shotgun (WGS) entry which is preliminary data.</text>
</comment>
<dbReference type="AlphaFoldDB" id="A0A5E4DDG9"/>
<dbReference type="GO" id="GO:0008392">
    <property type="term" value="F:arachidonate epoxygenase activity"/>
    <property type="evidence" value="ECO:0007669"/>
    <property type="project" value="TreeGrafter"/>
</dbReference>
<feature type="non-terminal residue" evidence="8">
    <location>
        <position position="1"/>
    </location>
</feature>
<evidence type="ECO:0000313" key="9">
    <source>
        <dbReference type="Proteomes" id="UP000335636"/>
    </source>
</evidence>
<keyword evidence="5" id="KW-0492">Microsome</keyword>
<dbReference type="Pfam" id="PF00067">
    <property type="entry name" value="p450"/>
    <property type="match status" value="1"/>
</dbReference>
<keyword evidence="6" id="KW-0560">Oxidoreductase</keyword>
<reference evidence="8" key="1">
    <citation type="submission" date="2019-04" db="EMBL/GenBank/DDBJ databases">
        <authorList>
            <person name="Alioto T."/>
            <person name="Alioto T."/>
        </authorList>
    </citation>
    <scope>NUCLEOTIDE SEQUENCE [LARGE SCALE GENOMIC DNA]</scope>
</reference>
<dbReference type="GO" id="GO:0019373">
    <property type="term" value="P:epoxygenase P450 pathway"/>
    <property type="evidence" value="ECO:0007669"/>
    <property type="project" value="TreeGrafter"/>
</dbReference>
<dbReference type="Proteomes" id="UP000335636">
    <property type="component" value="Unassembled WGS sequence"/>
</dbReference>
<name>A0A5E4DDG9_MARMO</name>
<evidence type="ECO:0000256" key="7">
    <source>
        <dbReference type="ARBA" id="ARBA00023004"/>
    </source>
</evidence>
<evidence type="ECO:0000256" key="3">
    <source>
        <dbReference type="ARBA" id="ARBA00022723"/>
    </source>
</evidence>
<dbReference type="SUPFAM" id="SSF48264">
    <property type="entry name" value="Cytochrome P450"/>
    <property type="match status" value="1"/>
</dbReference>
<dbReference type="InterPro" id="IPR036396">
    <property type="entry name" value="Cyt_P450_sf"/>
</dbReference>
<dbReference type="InterPro" id="IPR001128">
    <property type="entry name" value="Cyt_P450"/>
</dbReference>
<proteinExistence type="inferred from homology"/>
<evidence type="ECO:0000256" key="6">
    <source>
        <dbReference type="ARBA" id="ARBA00023002"/>
    </source>
</evidence>
<dbReference type="EMBL" id="CABDUW010005163">
    <property type="protein sequence ID" value="VTJ90839.1"/>
    <property type="molecule type" value="Genomic_DNA"/>
</dbReference>
<dbReference type="Gene3D" id="1.10.630.10">
    <property type="entry name" value="Cytochrome P450"/>
    <property type="match status" value="1"/>
</dbReference>
<dbReference type="GO" id="GO:0020037">
    <property type="term" value="F:heme binding"/>
    <property type="evidence" value="ECO:0007669"/>
    <property type="project" value="InterPro"/>
</dbReference>
<accession>A0A5E4DDG9</accession>
<comment type="similarity">
    <text evidence="2">Belongs to the cytochrome P450 family.</text>
</comment>
<dbReference type="GO" id="GO:0005737">
    <property type="term" value="C:cytoplasm"/>
    <property type="evidence" value="ECO:0007669"/>
    <property type="project" value="TreeGrafter"/>
</dbReference>